<organism evidence="1 2">
    <name type="scientific">Daphnia magna</name>
    <dbReference type="NCBI Taxonomy" id="35525"/>
    <lineage>
        <taxon>Eukaryota</taxon>
        <taxon>Metazoa</taxon>
        <taxon>Ecdysozoa</taxon>
        <taxon>Arthropoda</taxon>
        <taxon>Crustacea</taxon>
        <taxon>Branchiopoda</taxon>
        <taxon>Diplostraca</taxon>
        <taxon>Cladocera</taxon>
        <taxon>Anomopoda</taxon>
        <taxon>Daphniidae</taxon>
        <taxon>Daphnia</taxon>
    </lineage>
</organism>
<accession>A0ABR0B3K2</accession>
<reference evidence="1 2" key="1">
    <citation type="journal article" date="2023" name="Nucleic Acids Res.">
        <title>The hologenome of Daphnia magna reveals possible DNA methylation and microbiome-mediated evolution of the host genome.</title>
        <authorList>
            <person name="Chaturvedi A."/>
            <person name="Li X."/>
            <person name="Dhandapani V."/>
            <person name="Marshall H."/>
            <person name="Kissane S."/>
            <person name="Cuenca-Cambronero M."/>
            <person name="Asole G."/>
            <person name="Calvet F."/>
            <person name="Ruiz-Romero M."/>
            <person name="Marangio P."/>
            <person name="Guigo R."/>
            <person name="Rago D."/>
            <person name="Mirbahai L."/>
            <person name="Eastwood N."/>
            <person name="Colbourne J.K."/>
            <person name="Zhou J."/>
            <person name="Mallon E."/>
            <person name="Orsini L."/>
        </authorList>
    </citation>
    <scope>NUCLEOTIDE SEQUENCE [LARGE SCALE GENOMIC DNA]</scope>
    <source>
        <strain evidence="1">LRV0_1</strain>
    </source>
</reference>
<evidence type="ECO:0000313" key="2">
    <source>
        <dbReference type="Proteomes" id="UP001234178"/>
    </source>
</evidence>
<sequence length="132" mass="15921">MASIGIDPRNLASRRQKNTKYFVWVSSAWLIQQLTTEVKEKGGKKNILNDGNRWTLLKKEKEIVNNNEKNNLVYVHFRTDELPGKRERRDARRRCHLKFRSIFHGYKSWKRNSQRMYTCFFVSRILYLLQVD</sequence>
<gene>
    <name evidence="1" type="ORF">OUZ56_028340</name>
</gene>
<dbReference type="Proteomes" id="UP001234178">
    <property type="component" value="Unassembled WGS sequence"/>
</dbReference>
<dbReference type="EMBL" id="JAOYFB010000040">
    <property type="protein sequence ID" value="KAK4036278.1"/>
    <property type="molecule type" value="Genomic_DNA"/>
</dbReference>
<keyword evidence="2" id="KW-1185">Reference proteome</keyword>
<evidence type="ECO:0000313" key="1">
    <source>
        <dbReference type="EMBL" id="KAK4036278.1"/>
    </source>
</evidence>
<comment type="caution">
    <text evidence="1">The sequence shown here is derived from an EMBL/GenBank/DDBJ whole genome shotgun (WGS) entry which is preliminary data.</text>
</comment>
<name>A0ABR0B3K2_9CRUS</name>
<protein>
    <submittedName>
        <fullName evidence="1">Uncharacterized protein</fullName>
    </submittedName>
</protein>
<proteinExistence type="predicted"/>